<evidence type="ECO:0000256" key="1">
    <source>
        <dbReference type="SAM" id="SignalP"/>
    </source>
</evidence>
<dbReference type="OrthoDB" id="836926at2"/>
<gene>
    <name evidence="2" type="ORF">CWM47_35115</name>
</gene>
<evidence type="ECO:0008006" key="4">
    <source>
        <dbReference type="Google" id="ProtNLM"/>
    </source>
</evidence>
<keyword evidence="3" id="KW-1185">Reference proteome</keyword>
<dbReference type="PROSITE" id="PS51257">
    <property type="entry name" value="PROKAR_LIPOPROTEIN"/>
    <property type="match status" value="1"/>
</dbReference>
<dbReference type="Proteomes" id="UP000232883">
    <property type="component" value="Chromosome"/>
</dbReference>
<evidence type="ECO:0000313" key="3">
    <source>
        <dbReference type="Proteomes" id="UP000232883"/>
    </source>
</evidence>
<evidence type="ECO:0000313" key="2">
    <source>
        <dbReference type="EMBL" id="AUD06624.1"/>
    </source>
</evidence>
<reference evidence="2 3" key="1">
    <citation type="submission" date="2017-11" db="EMBL/GenBank/DDBJ databases">
        <title>Taxonomic description and genome sequences of Spirosoma HA7 sp. nov., isolated from pollen microhabitat of Corylus avellana.</title>
        <authorList>
            <person name="Ambika Manirajan B."/>
            <person name="Suarez C."/>
            <person name="Ratering S."/>
            <person name="Geissler-Plaum R."/>
            <person name="Cardinale M."/>
            <person name="Sylvia S."/>
        </authorList>
    </citation>
    <scope>NUCLEOTIDE SEQUENCE [LARGE SCALE GENOMIC DNA]</scope>
    <source>
        <strain evidence="2 3">HA7</strain>
    </source>
</reference>
<organism evidence="2 3">
    <name type="scientific">Spirosoma pollinicola</name>
    <dbReference type="NCBI Taxonomy" id="2057025"/>
    <lineage>
        <taxon>Bacteria</taxon>
        <taxon>Pseudomonadati</taxon>
        <taxon>Bacteroidota</taxon>
        <taxon>Cytophagia</taxon>
        <taxon>Cytophagales</taxon>
        <taxon>Cytophagaceae</taxon>
        <taxon>Spirosoma</taxon>
    </lineage>
</organism>
<keyword evidence="1" id="KW-0732">Signal</keyword>
<name>A0A2K8Z9U7_9BACT</name>
<proteinExistence type="predicted"/>
<protein>
    <recommendedName>
        <fullName evidence="4">DUF3575 domain-containing protein</fullName>
    </recommendedName>
</protein>
<dbReference type="AlphaFoldDB" id="A0A2K8Z9U7"/>
<feature type="chain" id="PRO_5014856077" description="DUF3575 domain-containing protein" evidence="1">
    <location>
        <begin position="23"/>
        <end position="264"/>
    </location>
</feature>
<dbReference type="KEGG" id="spir:CWM47_35115"/>
<dbReference type="EMBL" id="CP025096">
    <property type="protein sequence ID" value="AUD06624.1"/>
    <property type="molecule type" value="Genomic_DNA"/>
</dbReference>
<feature type="signal peptide" evidence="1">
    <location>
        <begin position="1"/>
        <end position="22"/>
    </location>
</feature>
<sequence>MNKTIYLLALPILLLTASCASLRQRDDTTQLNQVFQIPKHQDLFAYAKKGGVKTKTLLHPAKAALYQKHDTLYVEFLAETLQPTDADPNTLDQADSLAIFFLHYNPTLKKIEEKSPWFRYQTTGLDVDLFTLPFKYRFKTADQPGQLEDKLNVGIHFGGRYDLGRYRTVYFRRNHRSEISTFSLGLGGFFCVGPARVDPFSTLGRLQDEYYGLGLNYGLATTLSVGGFSAGLALGLEQLADRNRHLWIYQHKPWLGVTFGLNLN</sequence>
<accession>A0A2K8Z9U7</accession>
<dbReference type="RefSeq" id="WP_100993162.1">
    <property type="nucleotide sequence ID" value="NZ_CP025096.1"/>
</dbReference>